<accession>A0A9K3JVQ2</accession>
<reference evidence="2" key="1">
    <citation type="journal article" date="2017" name="Nature">
        <title>The sunflower genome provides insights into oil metabolism, flowering and Asterid evolution.</title>
        <authorList>
            <person name="Badouin H."/>
            <person name="Gouzy J."/>
            <person name="Grassa C.J."/>
            <person name="Murat F."/>
            <person name="Staton S.E."/>
            <person name="Cottret L."/>
            <person name="Lelandais-Briere C."/>
            <person name="Owens G.L."/>
            <person name="Carrere S."/>
            <person name="Mayjonade B."/>
            <person name="Legrand L."/>
            <person name="Gill N."/>
            <person name="Kane N.C."/>
            <person name="Bowers J.E."/>
            <person name="Hubner S."/>
            <person name="Bellec A."/>
            <person name="Berard A."/>
            <person name="Berges H."/>
            <person name="Blanchet N."/>
            <person name="Boniface M.C."/>
            <person name="Brunel D."/>
            <person name="Catrice O."/>
            <person name="Chaidir N."/>
            <person name="Claudel C."/>
            <person name="Donnadieu C."/>
            <person name="Faraut T."/>
            <person name="Fievet G."/>
            <person name="Helmstetter N."/>
            <person name="King M."/>
            <person name="Knapp S.J."/>
            <person name="Lai Z."/>
            <person name="Le Paslier M.C."/>
            <person name="Lippi Y."/>
            <person name="Lorenzon L."/>
            <person name="Mandel J.R."/>
            <person name="Marage G."/>
            <person name="Marchand G."/>
            <person name="Marquand E."/>
            <person name="Bret-Mestries E."/>
            <person name="Morien E."/>
            <person name="Nambeesan S."/>
            <person name="Nguyen T."/>
            <person name="Pegot-Espagnet P."/>
            <person name="Pouilly N."/>
            <person name="Raftis F."/>
            <person name="Sallet E."/>
            <person name="Schiex T."/>
            <person name="Thomas J."/>
            <person name="Vandecasteele C."/>
            <person name="Vares D."/>
            <person name="Vear F."/>
            <person name="Vautrin S."/>
            <person name="Crespi M."/>
            <person name="Mangin B."/>
            <person name="Burke J.M."/>
            <person name="Salse J."/>
            <person name="Munos S."/>
            <person name="Vincourt P."/>
            <person name="Rieseberg L.H."/>
            <person name="Langlade N.B."/>
        </authorList>
    </citation>
    <scope>NUCLEOTIDE SEQUENCE</scope>
    <source>
        <tissue evidence="2">Leaves</tissue>
    </source>
</reference>
<feature type="region of interest" description="Disordered" evidence="1">
    <location>
        <begin position="1"/>
        <end position="46"/>
    </location>
</feature>
<dbReference type="EMBL" id="MNCJ02000316">
    <property type="protein sequence ID" value="KAF5822583.1"/>
    <property type="molecule type" value="Genomic_DNA"/>
</dbReference>
<comment type="caution">
    <text evidence="2">The sequence shown here is derived from an EMBL/GenBank/DDBJ whole genome shotgun (WGS) entry which is preliminary data.</text>
</comment>
<feature type="compositionally biased region" description="Low complexity" evidence="1">
    <location>
        <begin position="1"/>
        <end position="20"/>
    </location>
</feature>
<protein>
    <submittedName>
        <fullName evidence="2">Uncharacterized protein</fullName>
    </submittedName>
</protein>
<dbReference type="Gramene" id="mRNA:HanXRQr2_Chr01g0028271">
    <property type="protein sequence ID" value="mRNA:HanXRQr2_Chr01g0028271"/>
    <property type="gene ID" value="HanXRQr2_Chr01g0028271"/>
</dbReference>
<dbReference type="Proteomes" id="UP000215914">
    <property type="component" value="Unassembled WGS sequence"/>
</dbReference>
<gene>
    <name evidence="2" type="ORF">HanXRQr2_Chr01g0028271</name>
</gene>
<dbReference type="AlphaFoldDB" id="A0A9K3JVQ2"/>
<proteinExistence type="predicted"/>
<sequence>MGSKPSSNTSSNTSSNMSSSQPRTQEPSSGDFVNSLFQTPAFFEPS</sequence>
<feature type="compositionally biased region" description="Polar residues" evidence="1">
    <location>
        <begin position="21"/>
        <end position="38"/>
    </location>
</feature>
<evidence type="ECO:0000313" key="2">
    <source>
        <dbReference type="EMBL" id="KAF5822583.1"/>
    </source>
</evidence>
<organism evidence="2 3">
    <name type="scientific">Helianthus annuus</name>
    <name type="common">Common sunflower</name>
    <dbReference type="NCBI Taxonomy" id="4232"/>
    <lineage>
        <taxon>Eukaryota</taxon>
        <taxon>Viridiplantae</taxon>
        <taxon>Streptophyta</taxon>
        <taxon>Embryophyta</taxon>
        <taxon>Tracheophyta</taxon>
        <taxon>Spermatophyta</taxon>
        <taxon>Magnoliopsida</taxon>
        <taxon>eudicotyledons</taxon>
        <taxon>Gunneridae</taxon>
        <taxon>Pentapetalae</taxon>
        <taxon>asterids</taxon>
        <taxon>campanulids</taxon>
        <taxon>Asterales</taxon>
        <taxon>Asteraceae</taxon>
        <taxon>Asteroideae</taxon>
        <taxon>Heliantheae alliance</taxon>
        <taxon>Heliantheae</taxon>
        <taxon>Helianthus</taxon>
    </lineage>
</organism>
<evidence type="ECO:0000256" key="1">
    <source>
        <dbReference type="SAM" id="MobiDB-lite"/>
    </source>
</evidence>
<name>A0A9K3JVQ2_HELAN</name>
<evidence type="ECO:0000313" key="3">
    <source>
        <dbReference type="Proteomes" id="UP000215914"/>
    </source>
</evidence>
<keyword evidence="3" id="KW-1185">Reference proteome</keyword>
<reference evidence="2" key="2">
    <citation type="submission" date="2020-06" db="EMBL/GenBank/DDBJ databases">
        <title>Helianthus annuus Genome sequencing and assembly Release 2.</title>
        <authorList>
            <person name="Gouzy J."/>
            <person name="Langlade N."/>
            <person name="Munos S."/>
        </authorList>
    </citation>
    <scope>NUCLEOTIDE SEQUENCE</scope>
    <source>
        <tissue evidence="2">Leaves</tissue>
    </source>
</reference>